<evidence type="ECO:0000313" key="1">
    <source>
        <dbReference type="EMBL" id="TJZ77531.1"/>
    </source>
</evidence>
<dbReference type="RefSeq" id="WP_136772006.1">
    <property type="nucleotide sequence ID" value="NZ_SUMF01000002.1"/>
</dbReference>
<dbReference type="OrthoDB" id="196148at2"/>
<evidence type="ECO:0000313" key="2">
    <source>
        <dbReference type="Proteomes" id="UP000310016"/>
    </source>
</evidence>
<dbReference type="AlphaFoldDB" id="A0A4U0Q8D4"/>
<dbReference type="Proteomes" id="UP000310016">
    <property type="component" value="Unassembled WGS sequence"/>
</dbReference>
<keyword evidence="2" id="KW-1185">Reference proteome</keyword>
<reference evidence="1 2" key="1">
    <citation type="submission" date="2019-04" db="EMBL/GenBank/DDBJ databases">
        <title>Chitiniphilus eburnea sp. nov., a novel chitinolytic bacterium isolated from aquaculture sludge.</title>
        <authorList>
            <person name="Sheng M."/>
        </authorList>
    </citation>
    <scope>NUCLEOTIDE SEQUENCE [LARGE SCALE GENOMIC DNA]</scope>
    <source>
        <strain evidence="1 2">HX-2-15</strain>
    </source>
</reference>
<comment type="caution">
    <text evidence="1">The sequence shown here is derived from an EMBL/GenBank/DDBJ whole genome shotgun (WGS) entry which is preliminary data.</text>
</comment>
<name>A0A4U0Q8D4_9NEIS</name>
<accession>A0A4U0Q8D4</accession>
<organism evidence="1 2">
    <name type="scientific">Chitiniphilus eburneus</name>
    <dbReference type="NCBI Taxonomy" id="2571148"/>
    <lineage>
        <taxon>Bacteria</taxon>
        <taxon>Pseudomonadati</taxon>
        <taxon>Pseudomonadota</taxon>
        <taxon>Betaproteobacteria</taxon>
        <taxon>Neisseriales</taxon>
        <taxon>Chitinibacteraceae</taxon>
        <taxon>Chitiniphilus</taxon>
    </lineage>
</organism>
<gene>
    <name evidence="1" type="ORF">FAZ21_04160</name>
</gene>
<sequence length="67" mass="7490">MPRTANQHETMRITINVSAQLAHYLDQLIELGLYGKTHAEIASLLVNRGIEALVEKGHIFHSGKPQK</sequence>
<proteinExistence type="predicted"/>
<protein>
    <submittedName>
        <fullName evidence="1">Uncharacterized protein</fullName>
    </submittedName>
</protein>
<dbReference type="EMBL" id="SUMF01000002">
    <property type="protein sequence ID" value="TJZ77531.1"/>
    <property type="molecule type" value="Genomic_DNA"/>
</dbReference>